<comment type="caution">
    <text evidence="1">The sequence shown here is derived from an EMBL/GenBank/DDBJ whole genome shotgun (WGS) entry which is preliminary data.</text>
</comment>
<dbReference type="OrthoDB" id="2434233at2759"/>
<evidence type="ECO:0000313" key="1">
    <source>
        <dbReference type="EMBL" id="GES93847.1"/>
    </source>
</evidence>
<gene>
    <name evidence="1" type="ORF">RCL2_002059700</name>
</gene>
<accession>A0A8H3QWB3</accession>
<name>A0A8H3QWB3_9GLOM</name>
<reference evidence="1" key="1">
    <citation type="submission" date="2019-10" db="EMBL/GenBank/DDBJ databases">
        <title>Conservation and host-specific expression of non-tandemly repeated heterogenous ribosome RNA gene in arbuscular mycorrhizal fungi.</title>
        <authorList>
            <person name="Maeda T."/>
            <person name="Kobayashi Y."/>
            <person name="Nakagawa T."/>
            <person name="Ezawa T."/>
            <person name="Yamaguchi K."/>
            <person name="Bino T."/>
            <person name="Nishimoto Y."/>
            <person name="Shigenobu S."/>
            <person name="Kawaguchi M."/>
        </authorList>
    </citation>
    <scope>NUCLEOTIDE SEQUENCE</scope>
    <source>
        <strain evidence="1">HR1</strain>
    </source>
</reference>
<protein>
    <submittedName>
        <fullName evidence="1">Uncharacterized protein</fullName>
    </submittedName>
</protein>
<evidence type="ECO:0000313" key="2">
    <source>
        <dbReference type="Proteomes" id="UP000615446"/>
    </source>
</evidence>
<sequence length="338" mass="38936">MSWLDHSYFSFLKFSLAKFTVDLINYATYLVNKVEQTKKNHESITPIVNEEDAGKLKIIVPVILRNPVVIKKYKDLIDAVEEVFSFKVGIYTYHHGNVINTTFVWKINPNVEESTSFEKNYEIRNRLKESLPKYATCAMRKEFVNTYESEIDARVRLAFELNDPKLVTDFRHFNEGRMSIYNPFWDEAKKFLENTTQDSVVAVDERWHDPIVHLARAISVKDLKNQIANKCSENMPIPSTQCWLVFMDDKHTCKVGEPGFSVAAVKHGKQVVVAKNETFVVADHDFTKCSLIPSVMMICDVPNNIEDSFYKGKVKIGLKDAIFQGSSSLRHVTELYEN</sequence>
<dbReference type="AlphaFoldDB" id="A0A8H3QWB3"/>
<proteinExistence type="predicted"/>
<organism evidence="1 2">
    <name type="scientific">Rhizophagus clarus</name>
    <dbReference type="NCBI Taxonomy" id="94130"/>
    <lineage>
        <taxon>Eukaryota</taxon>
        <taxon>Fungi</taxon>
        <taxon>Fungi incertae sedis</taxon>
        <taxon>Mucoromycota</taxon>
        <taxon>Glomeromycotina</taxon>
        <taxon>Glomeromycetes</taxon>
        <taxon>Glomerales</taxon>
        <taxon>Glomeraceae</taxon>
        <taxon>Rhizophagus</taxon>
    </lineage>
</organism>
<dbReference type="Proteomes" id="UP000615446">
    <property type="component" value="Unassembled WGS sequence"/>
</dbReference>
<dbReference type="EMBL" id="BLAL01000229">
    <property type="protein sequence ID" value="GES93847.1"/>
    <property type="molecule type" value="Genomic_DNA"/>
</dbReference>